<sequence length="152" mass="16658">MAYLTEDDRQTILNRVHTHFIVNRQPAGRLSGASCIYRSYDDEERLVSCAIGICDTEGRPDREPLVNLSVCQLYDQDADALFDVFGQADLTISDIGFLAGVQGEHDIAVKNAAGSDRVFDTFFIDELAHRLDRFAGEQGLNSPCSPSSLGTG</sequence>
<gene>
    <name evidence="1" type="ORF">ACFOSU_16380</name>
</gene>
<organism evidence="1 2">
    <name type="scientific">Salinisphaera aquimarina</name>
    <dbReference type="NCBI Taxonomy" id="2094031"/>
    <lineage>
        <taxon>Bacteria</taxon>
        <taxon>Pseudomonadati</taxon>
        <taxon>Pseudomonadota</taxon>
        <taxon>Gammaproteobacteria</taxon>
        <taxon>Salinisphaerales</taxon>
        <taxon>Salinisphaeraceae</taxon>
        <taxon>Salinisphaera</taxon>
    </lineage>
</organism>
<comment type="caution">
    <text evidence="1">The sequence shown here is derived from an EMBL/GenBank/DDBJ whole genome shotgun (WGS) entry which is preliminary data.</text>
</comment>
<dbReference type="Proteomes" id="UP001595462">
    <property type="component" value="Unassembled WGS sequence"/>
</dbReference>
<keyword evidence="2" id="KW-1185">Reference proteome</keyword>
<protein>
    <submittedName>
        <fullName evidence="1">Uncharacterized protein</fullName>
    </submittedName>
</protein>
<name>A0ABV7ERP1_9GAMM</name>
<dbReference type="EMBL" id="JBHRSS010000008">
    <property type="protein sequence ID" value="MFC3105453.1"/>
    <property type="molecule type" value="Genomic_DNA"/>
</dbReference>
<evidence type="ECO:0000313" key="2">
    <source>
        <dbReference type="Proteomes" id="UP001595462"/>
    </source>
</evidence>
<evidence type="ECO:0000313" key="1">
    <source>
        <dbReference type="EMBL" id="MFC3105453.1"/>
    </source>
</evidence>
<reference evidence="2" key="1">
    <citation type="journal article" date="2019" name="Int. J. Syst. Evol. Microbiol.">
        <title>The Global Catalogue of Microorganisms (GCM) 10K type strain sequencing project: providing services to taxonomists for standard genome sequencing and annotation.</title>
        <authorList>
            <consortium name="The Broad Institute Genomics Platform"/>
            <consortium name="The Broad Institute Genome Sequencing Center for Infectious Disease"/>
            <person name="Wu L."/>
            <person name="Ma J."/>
        </authorList>
    </citation>
    <scope>NUCLEOTIDE SEQUENCE [LARGE SCALE GENOMIC DNA]</scope>
    <source>
        <strain evidence="2">KCTC 52640</strain>
    </source>
</reference>
<proteinExistence type="predicted"/>
<dbReference type="RefSeq" id="WP_380690997.1">
    <property type="nucleotide sequence ID" value="NZ_JBHRSS010000008.1"/>
</dbReference>
<accession>A0ABV7ERP1</accession>